<evidence type="ECO:0000256" key="19">
    <source>
        <dbReference type="ARBA" id="ARBA00047883"/>
    </source>
</evidence>
<comment type="similarity">
    <text evidence="21">In the central section; belongs to the ThiD family.</text>
</comment>
<evidence type="ECO:0000256" key="11">
    <source>
        <dbReference type="ARBA" id="ARBA00022679"/>
    </source>
</evidence>
<dbReference type="GO" id="GO:0009229">
    <property type="term" value="P:thiamine diphosphate biosynthetic process"/>
    <property type="evidence" value="ECO:0007669"/>
    <property type="project" value="UniProtKB-UniPathway"/>
</dbReference>
<evidence type="ECO:0000256" key="13">
    <source>
        <dbReference type="ARBA" id="ARBA00022777"/>
    </source>
</evidence>
<comment type="similarity">
    <text evidence="22">In the C-terminal section; belongs to the thiaminase-2 family.</text>
</comment>
<dbReference type="Pfam" id="PF08543">
    <property type="entry name" value="Phos_pyr_kin"/>
    <property type="match status" value="1"/>
</dbReference>
<feature type="domain" description="Pyridoxamine kinase/Phosphomethylpyrimidine kinase" evidence="24">
    <location>
        <begin position="16"/>
        <end position="264"/>
    </location>
</feature>
<evidence type="ECO:0000256" key="4">
    <source>
        <dbReference type="ARBA" id="ARBA00003814"/>
    </source>
</evidence>
<evidence type="ECO:0000256" key="14">
    <source>
        <dbReference type="ARBA" id="ARBA00022840"/>
    </source>
</evidence>
<dbReference type="InterPro" id="IPR004399">
    <property type="entry name" value="HMP/HMP-P_kinase_dom"/>
</dbReference>
<protein>
    <recommendedName>
        <fullName evidence="23">Thiamine biosynthesis multifunctional protein ThiED</fullName>
        <ecNumber evidence="9">2.5.1.3</ecNumber>
        <ecNumber evidence="8">2.7.1.49</ecNumber>
        <ecNumber evidence="10">2.7.4.7</ecNumber>
    </recommendedName>
</protein>
<dbReference type="GO" id="GO:0005524">
    <property type="term" value="F:ATP binding"/>
    <property type="evidence" value="ECO:0007669"/>
    <property type="project" value="UniProtKB-KW"/>
</dbReference>
<evidence type="ECO:0000313" key="25">
    <source>
        <dbReference type="EMBL" id="TRX63119.1"/>
    </source>
</evidence>
<evidence type="ECO:0000259" key="24">
    <source>
        <dbReference type="Pfam" id="PF08543"/>
    </source>
</evidence>
<keyword evidence="15" id="KW-0784">Thiamine biosynthesis</keyword>
<evidence type="ECO:0000313" key="26">
    <source>
        <dbReference type="Proteomes" id="UP000320443"/>
    </source>
</evidence>
<evidence type="ECO:0000256" key="3">
    <source>
        <dbReference type="ARBA" id="ARBA00001946"/>
    </source>
</evidence>
<evidence type="ECO:0000256" key="1">
    <source>
        <dbReference type="ARBA" id="ARBA00000151"/>
    </source>
</evidence>
<dbReference type="Proteomes" id="UP000320443">
    <property type="component" value="Unassembled WGS sequence"/>
</dbReference>
<dbReference type="FunFam" id="3.40.1190.20:FF:000003">
    <property type="entry name" value="Phosphomethylpyrimidine kinase ThiD"/>
    <property type="match status" value="1"/>
</dbReference>
<sequence length="278" mass="29060">MSQPALPRVLSIAGTDPTGGAGIHADLKSFEAAGAYGMAVVTALVAQNTQGVRSIHTPPVDFLREQLASVKDDVTIDAVKIGMLGSVAITETVSDFIASLPAVVPVVCDPVMVASSGDRLLEPEAERAVRELARRATVVTPNLPELAVLAGVAEPRTFDDALSVATTWAHENDTWVVVKGGHLDGAEADNATVSPSGDITRVPCPRIDTKNTHGTGCSLSSALAARLGVGESLDEALVWATEWLHEAIEHADALHVGHGHGPVDHGHRLRRLAAEKQS</sequence>
<evidence type="ECO:0000256" key="7">
    <source>
        <dbReference type="ARBA" id="ARBA00005165"/>
    </source>
</evidence>
<keyword evidence="12" id="KW-0547">Nucleotide-binding</keyword>
<keyword evidence="11 25" id="KW-0808">Transferase</keyword>
<evidence type="ECO:0000256" key="8">
    <source>
        <dbReference type="ARBA" id="ARBA00012135"/>
    </source>
</evidence>
<keyword evidence="14" id="KW-0067">ATP-binding</keyword>
<keyword evidence="13 25" id="KW-0418">Kinase</keyword>
<comment type="caution">
    <text evidence="25">The sequence shown here is derived from an EMBL/GenBank/DDBJ whole genome shotgun (WGS) entry which is preliminary data.</text>
</comment>
<evidence type="ECO:0000256" key="21">
    <source>
        <dbReference type="ARBA" id="ARBA00061288"/>
    </source>
</evidence>
<evidence type="ECO:0000256" key="17">
    <source>
        <dbReference type="ARBA" id="ARBA00047334"/>
    </source>
</evidence>
<dbReference type="InterPro" id="IPR013749">
    <property type="entry name" value="PM/HMP-P_kinase-1"/>
</dbReference>
<evidence type="ECO:0000256" key="23">
    <source>
        <dbReference type="ARBA" id="ARBA00067202"/>
    </source>
</evidence>
<dbReference type="EC" id="2.7.4.7" evidence="10"/>
<proteinExistence type="inferred from homology"/>
<dbReference type="AlphaFoldDB" id="A0A553G0U8"/>
<dbReference type="EMBL" id="VKDK01000004">
    <property type="protein sequence ID" value="TRX63119.1"/>
    <property type="molecule type" value="Genomic_DNA"/>
</dbReference>
<keyword evidence="16" id="KW-0511">Multifunctional enzyme</keyword>
<comment type="catalytic activity">
    <reaction evidence="1">
        <text>4-amino-5-hydroxymethyl-2-methylpyrimidine + ATP = 4-amino-2-methyl-5-(phosphooxymethyl)pyrimidine + ADP + H(+)</text>
        <dbReference type="Rhea" id="RHEA:23096"/>
        <dbReference type="ChEBI" id="CHEBI:15378"/>
        <dbReference type="ChEBI" id="CHEBI:16892"/>
        <dbReference type="ChEBI" id="CHEBI:30616"/>
        <dbReference type="ChEBI" id="CHEBI:58354"/>
        <dbReference type="ChEBI" id="CHEBI:456216"/>
        <dbReference type="EC" id="2.7.1.49"/>
    </reaction>
</comment>
<dbReference type="Gene3D" id="3.40.1190.20">
    <property type="match status" value="1"/>
</dbReference>
<evidence type="ECO:0000256" key="10">
    <source>
        <dbReference type="ARBA" id="ARBA00012963"/>
    </source>
</evidence>
<gene>
    <name evidence="25" type="primary">thiD</name>
    <name evidence="25" type="ORF">FNY97_04280</name>
</gene>
<dbReference type="GO" id="GO:0009228">
    <property type="term" value="P:thiamine biosynthetic process"/>
    <property type="evidence" value="ECO:0007669"/>
    <property type="project" value="UniProtKB-KW"/>
</dbReference>
<dbReference type="GO" id="GO:0008902">
    <property type="term" value="F:hydroxymethylpyrimidine kinase activity"/>
    <property type="evidence" value="ECO:0007669"/>
    <property type="project" value="UniProtKB-EC"/>
</dbReference>
<evidence type="ECO:0000256" key="20">
    <source>
        <dbReference type="ARBA" id="ARBA00061283"/>
    </source>
</evidence>
<dbReference type="CDD" id="cd01169">
    <property type="entry name" value="HMPP_kinase"/>
    <property type="match status" value="1"/>
</dbReference>
<name>A0A553G0U8_9CORY</name>
<comment type="pathway">
    <text evidence="6">Cofactor biosynthesis; thiamine diphosphate biosynthesis; 4-amino-2-methyl-5-diphosphomethylpyrimidine from 5-amino-1-(5-phospho-D-ribosyl)imidazole: step 3/3.</text>
</comment>
<evidence type="ECO:0000256" key="16">
    <source>
        <dbReference type="ARBA" id="ARBA00023268"/>
    </source>
</evidence>
<dbReference type="GO" id="GO:0004789">
    <property type="term" value="F:thiamine-phosphate diphosphorylase activity"/>
    <property type="evidence" value="ECO:0007669"/>
    <property type="project" value="UniProtKB-EC"/>
</dbReference>
<evidence type="ECO:0000256" key="6">
    <source>
        <dbReference type="ARBA" id="ARBA00004769"/>
    </source>
</evidence>
<comment type="similarity">
    <text evidence="20">In the N-terminal section; belongs to the thiamine-phosphate synthase family.</text>
</comment>
<evidence type="ECO:0000256" key="2">
    <source>
        <dbReference type="ARBA" id="ARBA00000565"/>
    </source>
</evidence>
<dbReference type="GO" id="GO:0005829">
    <property type="term" value="C:cytosol"/>
    <property type="evidence" value="ECO:0007669"/>
    <property type="project" value="TreeGrafter"/>
</dbReference>
<evidence type="ECO:0000256" key="15">
    <source>
        <dbReference type="ARBA" id="ARBA00022977"/>
    </source>
</evidence>
<dbReference type="UniPathway" id="UPA00060">
    <property type="reaction ID" value="UER00138"/>
</dbReference>
<comment type="catalytic activity">
    <reaction evidence="18">
        <text>2-(2-carboxy-4-methylthiazol-5-yl)ethyl phosphate + 4-amino-2-methyl-5-(diphosphooxymethyl)pyrimidine + 2 H(+) = thiamine phosphate + CO2 + diphosphate</text>
        <dbReference type="Rhea" id="RHEA:47848"/>
        <dbReference type="ChEBI" id="CHEBI:15378"/>
        <dbReference type="ChEBI" id="CHEBI:16526"/>
        <dbReference type="ChEBI" id="CHEBI:33019"/>
        <dbReference type="ChEBI" id="CHEBI:37575"/>
        <dbReference type="ChEBI" id="CHEBI:57841"/>
        <dbReference type="ChEBI" id="CHEBI:62890"/>
        <dbReference type="EC" id="2.5.1.3"/>
    </reaction>
</comment>
<comment type="pathway">
    <text evidence="7">Cofactor biosynthesis; thiamine diphosphate biosynthesis; thiamine phosphate from 4-amino-2-methyl-5-diphosphomethylpyrimidine and 4-methyl-5-(2-phosphoethyl)-thiazole: step 1/1.</text>
</comment>
<comment type="cofactor">
    <cofactor evidence="3">
        <name>Mg(2+)</name>
        <dbReference type="ChEBI" id="CHEBI:18420"/>
    </cofactor>
</comment>
<dbReference type="NCBIfam" id="TIGR00097">
    <property type="entry name" value="HMP-P_kinase"/>
    <property type="match status" value="1"/>
</dbReference>
<comment type="function">
    <text evidence="4">Condenses 4-methyl-5-(beta-hydroxyethyl)thiazole monophosphate (THZ-P) and 2-methyl-4-amino-5-hydroxymethyl pyrimidine pyrophosphate (HMP-PP) to form thiamine monophosphate (TMP).</text>
</comment>
<dbReference type="PANTHER" id="PTHR20858">
    <property type="entry name" value="PHOSPHOMETHYLPYRIMIDINE KINASE"/>
    <property type="match status" value="1"/>
</dbReference>
<keyword evidence="26" id="KW-1185">Reference proteome</keyword>
<comment type="function">
    <text evidence="5">Catalyzes the phosphorylation of hydroxymethylpyrimidine phosphate (HMP-P) to HMP-PP, and of HMP to HMP-P.</text>
</comment>
<evidence type="ECO:0000256" key="22">
    <source>
        <dbReference type="ARBA" id="ARBA00061559"/>
    </source>
</evidence>
<dbReference type="SUPFAM" id="SSF53613">
    <property type="entry name" value="Ribokinase-like"/>
    <property type="match status" value="1"/>
</dbReference>
<evidence type="ECO:0000256" key="5">
    <source>
        <dbReference type="ARBA" id="ARBA00003848"/>
    </source>
</evidence>
<dbReference type="InterPro" id="IPR029056">
    <property type="entry name" value="Ribokinase-like"/>
</dbReference>
<reference evidence="25 26" key="1">
    <citation type="submission" date="2019-07" db="EMBL/GenBank/DDBJ databases">
        <title>Draft genome of C. aurimucosum strain 2274.</title>
        <authorList>
            <person name="Pacheco L.G.C."/>
            <person name="Aguiar E.R.G.R."/>
            <person name="Santos C.S."/>
            <person name="Rocha D.J.P.G."/>
            <person name="Sant'Anna L.O."/>
            <person name="Mattos-Guaraldi A.L."/>
            <person name="Santos L.S."/>
        </authorList>
    </citation>
    <scope>NUCLEOTIDE SEQUENCE [LARGE SCALE GENOMIC DNA]</scope>
    <source>
        <strain evidence="25 26">2274</strain>
    </source>
</reference>
<evidence type="ECO:0000256" key="12">
    <source>
        <dbReference type="ARBA" id="ARBA00022741"/>
    </source>
</evidence>
<comment type="catalytic activity">
    <reaction evidence="19">
        <text>2-[(2R,5Z)-2-carboxy-4-methylthiazol-5(2H)-ylidene]ethyl phosphate + 4-amino-2-methyl-5-(diphosphooxymethyl)pyrimidine + 2 H(+) = thiamine phosphate + CO2 + diphosphate</text>
        <dbReference type="Rhea" id="RHEA:47844"/>
        <dbReference type="ChEBI" id="CHEBI:15378"/>
        <dbReference type="ChEBI" id="CHEBI:16526"/>
        <dbReference type="ChEBI" id="CHEBI:33019"/>
        <dbReference type="ChEBI" id="CHEBI:37575"/>
        <dbReference type="ChEBI" id="CHEBI:57841"/>
        <dbReference type="ChEBI" id="CHEBI:62899"/>
        <dbReference type="EC" id="2.5.1.3"/>
    </reaction>
</comment>
<accession>A0A553G0U8</accession>
<comment type="catalytic activity">
    <reaction evidence="17">
        <text>4-methyl-5-(2-phosphooxyethyl)-thiazole + 4-amino-2-methyl-5-(diphosphooxymethyl)pyrimidine + H(+) = thiamine phosphate + diphosphate</text>
        <dbReference type="Rhea" id="RHEA:22328"/>
        <dbReference type="ChEBI" id="CHEBI:15378"/>
        <dbReference type="ChEBI" id="CHEBI:33019"/>
        <dbReference type="ChEBI" id="CHEBI:37575"/>
        <dbReference type="ChEBI" id="CHEBI:57841"/>
        <dbReference type="ChEBI" id="CHEBI:58296"/>
        <dbReference type="EC" id="2.5.1.3"/>
    </reaction>
</comment>
<dbReference type="GO" id="GO:0008972">
    <property type="term" value="F:phosphomethylpyrimidine kinase activity"/>
    <property type="evidence" value="ECO:0007669"/>
    <property type="project" value="UniProtKB-EC"/>
</dbReference>
<evidence type="ECO:0000256" key="9">
    <source>
        <dbReference type="ARBA" id="ARBA00012830"/>
    </source>
</evidence>
<comment type="catalytic activity">
    <reaction evidence="2">
        <text>4-amino-2-methyl-5-(phosphooxymethyl)pyrimidine + ATP = 4-amino-2-methyl-5-(diphosphooxymethyl)pyrimidine + ADP</text>
        <dbReference type="Rhea" id="RHEA:19893"/>
        <dbReference type="ChEBI" id="CHEBI:30616"/>
        <dbReference type="ChEBI" id="CHEBI:57841"/>
        <dbReference type="ChEBI" id="CHEBI:58354"/>
        <dbReference type="ChEBI" id="CHEBI:456216"/>
        <dbReference type="EC" id="2.7.4.7"/>
    </reaction>
</comment>
<evidence type="ECO:0000256" key="18">
    <source>
        <dbReference type="ARBA" id="ARBA00047851"/>
    </source>
</evidence>
<dbReference type="EC" id="2.7.1.49" evidence="8"/>
<organism evidence="25 26">
    <name type="scientific">Corynebacterium hiratae</name>
    <dbReference type="NCBI Taxonomy" id="3139423"/>
    <lineage>
        <taxon>Bacteria</taxon>
        <taxon>Bacillati</taxon>
        <taxon>Actinomycetota</taxon>
        <taxon>Actinomycetes</taxon>
        <taxon>Mycobacteriales</taxon>
        <taxon>Corynebacteriaceae</taxon>
        <taxon>Corynebacterium</taxon>
    </lineage>
</organism>
<dbReference type="EC" id="2.5.1.3" evidence="9"/>
<dbReference type="PANTHER" id="PTHR20858:SF17">
    <property type="entry name" value="HYDROXYMETHYLPYRIMIDINE_PHOSPHOMETHYLPYRIMIDINE KINASE THI20-RELATED"/>
    <property type="match status" value="1"/>
</dbReference>